<evidence type="ECO:0000256" key="4">
    <source>
        <dbReference type="ARBA" id="ARBA00022553"/>
    </source>
</evidence>
<dbReference type="SUPFAM" id="SSF55874">
    <property type="entry name" value="ATPase domain of HSP90 chaperone/DNA topoisomerase II/histidine kinase"/>
    <property type="match status" value="1"/>
</dbReference>
<protein>
    <recommendedName>
        <fullName evidence="3">histidine kinase</fullName>
        <ecNumber evidence="3">2.7.13.3</ecNumber>
    </recommendedName>
</protein>
<keyword evidence="5" id="KW-0808">Transferase</keyword>
<dbReference type="SMART" id="SM00387">
    <property type="entry name" value="HATPase_c"/>
    <property type="match status" value="1"/>
</dbReference>
<keyword evidence="4" id="KW-0597">Phosphoprotein</keyword>
<keyword evidence="10 11" id="KW-0472">Membrane</keyword>
<evidence type="ECO:0000256" key="8">
    <source>
        <dbReference type="ARBA" id="ARBA00022989"/>
    </source>
</evidence>
<evidence type="ECO:0000313" key="14">
    <source>
        <dbReference type="EMBL" id="MDO2409875.1"/>
    </source>
</evidence>
<feature type="domain" description="Histidine kinase" evidence="12">
    <location>
        <begin position="183"/>
        <end position="393"/>
    </location>
</feature>
<feature type="domain" description="HAMP" evidence="13">
    <location>
        <begin position="123"/>
        <end position="175"/>
    </location>
</feature>
<feature type="transmembrane region" description="Helical" evidence="11">
    <location>
        <begin position="99"/>
        <end position="120"/>
    </location>
</feature>
<dbReference type="CDD" id="cd00082">
    <property type="entry name" value="HisKA"/>
    <property type="match status" value="1"/>
</dbReference>
<gene>
    <name evidence="14" type="ORF">Q2362_07160</name>
</gene>
<dbReference type="Gene3D" id="1.10.287.130">
    <property type="match status" value="1"/>
</dbReference>
<evidence type="ECO:0000256" key="9">
    <source>
        <dbReference type="ARBA" id="ARBA00023012"/>
    </source>
</evidence>
<dbReference type="PRINTS" id="PR00344">
    <property type="entry name" value="BCTRLSENSOR"/>
</dbReference>
<evidence type="ECO:0000256" key="6">
    <source>
        <dbReference type="ARBA" id="ARBA00022692"/>
    </source>
</evidence>
<dbReference type="SUPFAM" id="SSF47384">
    <property type="entry name" value="Homodimeric domain of signal transducing histidine kinase"/>
    <property type="match status" value="1"/>
</dbReference>
<evidence type="ECO:0000313" key="15">
    <source>
        <dbReference type="Proteomes" id="UP001171111"/>
    </source>
</evidence>
<keyword evidence="7 14" id="KW-0418">Kinase</keyword>
<dbReference type="SMART" id="SM00388">
    <property type="entry name" value="HisKA"/>
    <property type="match status" value="1"/>
</dbReference>
<dbReference type="InterPro" id="IPR003594">
    <property type="entry name" value="HATPase_dom"/>
</dbReference>
<evidence type="ECO:0000256" key="3">
    <source>
        <dbReference type="ARBA" id="ARBA00012438"/>
    </source>
</evidence>
<evidence type="ECO:0000256" key="1">
    <source>
        <dbReference type="ARBA" id="ARBA00000085"/>
    </source>
</evidence>
<dbReference type="Gene3D" id="6.10.340.10">
    <property type="match status" value="1"/>
</dbReference>
<dbReference type="Proteomes" id="UP001171111">
    <property type="component" value="Unassembled WGS sequence"/>
</dbReference>
<comment type="catalytic activity">
    <reaction evidence="1">
        <text>ATP + protein L-histidine = ADP + protein N-phospho-L-histidine.</text>
        <dbReference type="EC" id="2.7.13.3"/>
    </reaction>
</comment>
<comment type="caution">
    <text evidence="14">The sequence shown here is derived from an EMBL/GenBank/DDBJ whole genome shotgun (WGS) entry which is preliminary data.</text>
</comment>
<organism evidence="14 15">
    <name type="scientific">Campylobacter magnus</name>
    <dbReference type="NCBI Taxonomy" id="3026462"/>
    <lineage>
        <taxon>Bacteria</taxon>
        <taxon>Pseudomonadati</taxon>
        <taxon>Campylobacterota</taxon>
        <taxon>Epsilonproteobacteria</taxon>
        <taxon>Campylobacterales</taxon>
        <taxon>Campylobacteraceae</taxon>
        <taxon>Campylobacter</taxon>
    </lineage>
</organism>
<dbReference type="PROSITE" id="PS50109">
    <property type="entry name" value="HIS_KIN"/>
    <property type="match status" value="1"/>
</dbReference>
<dbReference type="Pfam" id="PF02518">
    <property type="entry name" value="HATPase_c"/>
    <property type="match status" value="1"/>
</dbReference>
<dbReference type="InterPro" id="IPR003661">
    <property type="entry name" value="HisK_dim/P_dom"/>
</dbReference>
<keyword evidence="8 11" id="KW-1133">Transmembrane helix</keyword>
<sequence>MLIAIFSGILYHYIEISIFENVAISLNRIAKDLEPRSKLYALQSKIPDVKISVDETKIQKPYFSYNKDKSSTQLHYPTSYGTLIIDKNTKEYSQITAQILSNIIFINATAIFLILFYALFLSRILVLPVRALALKLSKLNEHSLKGVESTQVPSEFEPLAKSINRLIERIEAYALSQKELFIGAAHELKTPLAVMKTKNEVTLLKDRPKEQYCGALEQNIKSIDQMNKMVSAILQIGRGEAAQFEKPVNTDIIAFLGEICESFKALAKKEGKSLSTSFSPKSRKISIQTTLFTHIMQNFLQNALKFSPEGSEVKVETKLLDNILEISVSDEGCGIDEDKDIFAPFKRYGKAGGSGLGLFVAKNAANAMGAQISVLNRDDGKSGAVARLLLKIS</sequence>
<keyword evidence="6 11" id="KW-0812">Transmembrane</keyword>
<name>A0ABT8T8S8_9BACT</name>
<proteinExistence type="predicted"/>
<dbReference type="InterPro" id="IPR036890">
    <property type="entry name" value="HATPase_C_sf"/>
</dbReference>
<dbReference type="PROSITE" id="PS50885">
    <property type="entry name" value="HAMP"/>
    <property type="match status" value="1"/>
</dbReference>
<dbReference type="Gene3D" id="3.30.565.10">
    <property type="entry name" value="Histidine kinase-like ATPase, C-terminal domain"/>
    <property type="match status" value="1"/>
</dbReference>
<dbReference type="InterPro" id="IPR004358">
    <property type="entry name" value="Sig_transdc_His_kin-like_C"/>
</dbReference>
<comment type="subcellular location">
    <subcellularLocation>
        <location evidence="2">Membrane</location>
    </subcellularLocation>
</comment>
<dbReference type="EC" id="2.7.13.3" evidence="3"/>
<dbReference type="InterPro" id="IPR036097">
    <property type="entry name" value="HisK_dim/P_sf"/>
</dbReference>
<dbReference type="InterPro" id="IPR050428">
    <property type="entry name" value="TCS_sensor_his_kinase"/>
</dbReference>
<evidence type="ECO:0000259" key="13">
    <source>
        <dbReference type="PROSITE" id="PS50885"/>
    </source>
</evidence>
<dbReference type="PANTHER" id="PTHR45436:SF5">
    <property type="entry name" value="SENSOR HISTIDINE KINASE TRCS"/>
    <property type="match status" value="1"/>
</dbReference>
<dbReference type="Pfam" id="PF00512">
    <property type="entry name" value="HisKA"/>
    <property type="match status" value="1"/>
</dbReference>
<keyword evidence="15" id="KW-1185">Reference proteome</keyword>
<reference evidence="14 15" key="1">
    <citation type="submission" date="2023-06" db="EMBL/GenBank/DDBJ databases">
        <title>Campylobacter magnum sp. nov., isolated from cecal contents of domestic pigs (Sus scrofa domesticus).</title>
        <authorList>
            <person name="Papic B."/>
            <person name="Gruntar I."/>
        </authorList>
    </citation>
    <scope>NUCLEOTIDE SEQUENCE [LARGE SCALE GENOMIC DNA]</scope>
    <source>
        <strain evidence="15">34484-21</strain>
    </source>
</reference>
<dbReference type="GO" id="GO:0016301">
    <property type="term" value="F:kinase activity"/>
    <property type="evidence" value="ECO:0007669"/>
    <property type="project" value="UniProtKB-KW"/>
</dbReference>
<dbReference type="PANTHER" id="PTHR45436">
    <property type="entry name" value="SENSOR HISTIDINE KINASE YKOH"/>
    <property type="match status" value="1"/>
</dbReference>
<dbReference type="EMBL" id="JAULJQ010000008">
    <property type="protein sequence ID" value="MDO2409875.1"/>
    <property type="molecule type" value="Genomic_DNA"/>
</dbReference>
<keyword evidence="9" id="KW-0902">Two-component regulatory system</keyword>
<dbReference type="InterPro" id="IPR005467">
    <property type="entry name" value="His_kinase_dom"/>
</dbReference>
<evidence type="ECO:0000256" key="5">
    <source>
        <dbReference type="ARBA" id="ARBA00022679"/>
    </source>
</evidence>
<evidence type="ECO:0000259" key="12">
    <source>
        <dbReference type="PROSITE" id="PS50109"/>
    </source>
</evidence>
<accession>A0ABT8T8S8</accession>
<evidence type="ECO:0000256" key="10">
    <source>
        <dbReference type="ARBA" id="ARBA00023136"/>
    </source>
</evidence>
<evidence type="ECO:0000256" key="2">
    <source>
        <dbReference type="ARBA" id="ARBA00004370"/>
    </source>
</evidence>
<evidence type="ECO:0000256" key="7">
    <source>
        <dbReference type="ARBA" id="ARBA00022777"/>
    </source>
</evidence>
<evidence type="ECO:0000256" key="11">
    <source>
        <dbReference type="SAM" id="Phobius"/>
    </source>
</evidence>
<dbReference type="InterPro" id="IPR003660">
    <property type="entry name" value="HAMP_dom"/>
</dbReference>